<proteinExistence type="inferred from homology"/>
<evidence type="ECO:0000256" key="6">
    <source>
        <dbReference type="SAM" id="SignalP"/>
    </source>
</evidence>
<keyword evidence="9" id="KW-1185">Reference proteome</keyword>
<feature type="signal peptide" evidence="6">
    <location>
        <begin position="1"/>
        <end position="20"/>
    </location>
</feature>
<keyword evidence="3" id="KW-0964">Secreted</keyword>
<feature type="chain" id="PRO_5042948063" evidence="6">
    <location>
        <begin position="21"/>
        <end position="222"/>
    </location>
</feature>
<accession>A0AAN6T2E3</accession>
<dbReference type="InterPro" id="IPR014710">
    <property type="entry name" value="RmlC-like_jellyroll"/>
</dbReference>
<keyword evidence="6" id="KW-0732">Signal</keyword>
<evidence type="ECO:0000313" key="9">
    <source>
        <dbReference type="Proteomes" id="UP001305647"/>
    </source>
</evidence>
<comment type="subcellular location">
    <subcellularLocation>
        <location evidence="1">Secreted</location>
    </subcellularLocation>
</comment>
<dbReference type="InterPro" id="IPR011051">
    <property type="entry name" value="RmlC_Cupin_sf"/>
</dbReference>
<name>A0AAN6T2E3_9PEZI</name>
<evidence type="ECO:0000313" key="8">
    <source>
        <dbReference type="EMBL" id="KAK4102595.1"/>
    </source>
</evidence>
<dbReference type="PANTHER" id="PTHR31238">
    <property type="entry name" value="GERMIN-LIKE PROTEIN SUBFAMILY 3 MEMBER 3"/>
    <property type="match status" value="1"/>
</dbReference>
<comment type="similarity">
    <text evidence="2">Belongs to the germin family.</text>
</comment>
<evidence type="ECO:0000256" key="2">
    <source>
        <dbReference type="ARBA" id="ARBA00007456"/>
    </source>
</evidence>
<dbReference type="InterPro" id="IPR001929">
    <property type="entry name" value="Germin"/>
</dbReference>
<protein>
    <submittedName>
        <fullName evidence="8">Spherulin</fullName>
    </submittedName>
</protein>
<evidence type="ECO:0000256" key="4">
    <source>
        <dbReference type="ARBA" id="ARBA00022723"/>
    </source>
</evidence>
<dbReference type="Gene3D" id="2.60.120.10">
    <property type="entry name" value="Jelly Rolls"/>
    <property type="match status" value="1"/>
</dbReference>
<evidence type="ECO:0000256" key="5">
    <source>
        <dbReference type="ARBA" id="ARBA00023211"/>
    </source>
</evidence>
<evidence type="ECO:0000256" key="3">
    <source>
        <dbReference type="ARBA" id="ARBA00022525"/>
    </source>
</evidence>
<gene>
    <name evidence="8" type="ORF">N658DRAFT_495305</name>
</gene>
<dbReference type="SUPFAM" id="SSF51182">
    <property type="entry name" value="RmlC-like cupins"/>
    <property type="match status" value="1"/>
</dbReference>
<comment type="caution">
    <text evidence="8">The sequence shown here is derived from an EMBL/GenBank/DDBJ whole genome shotgun (WGS) entry which is preliminary data.</text>
</comment>
<reference evidence="8" key="1">
    <citation type="journal article" date="2023" name="Mol. Phylogenet. Evol.">
        <title>Genome-scale phylogeny and comparative genomics of the fungal order Sordariales.</title>
        <authorList>
            <person name="Hensen N."/>
            <person name="Bonometti L."/>
            <person name="Westerberg I."/>
            <person name="Brannstrom I.O."/>
            <person name="Guillou S."/>
            <person name="Cros-Aarteil S."/>
            <person name="Calhoun S."/>
            <person name="Haridas S."/>
            <person name="Kuo A."/>
            <person name="Mondo S."/>
            <person name="Pangilinan J."/>
            <person name="Riley R."/>
            <person name="LaButti K."/>
            <person name="Andreopoulos B."/>
            <person name="Lipzen A."/>
            <person name="Chen C."/>
            <person name="Yan M."/>
            <person name="Daum C."/>
            <person name="Ng V."/>
            <person name="Clum A."/>
            <person name="Steindorff A."/>
            <person name="Ohm R.A."/>
            <person name="Martin F."/>
            <person name="Silar P."/>
            <person name="Natvig D.O."/>
            <person name="Lalanne C."/>
            <person name="Gautier V."/>
            <person name="Ament-Velasquez S.L."/>
            <person name="Kruys A."/>
            <person name="Hutchinson M.I."/>
            <person name="Powell A.J."/>
            <person name="Barry K."/>
            <person name="Miller A.N."/>
            <person name="Grigoriev I.V."/>
            <person name="Debuchy R."/>
            <person name="Gladieux P."/>
            <person name="Hiltunen Thoren M."/>
            <person name="Johannesson H."/>
        </authorList>
    </citation>
    <scope>NUCLEOTIDE SEQUENCE</scope>
    <source>
        <strain evidence="8">CBS 757.83</strain>
    </source>
</reference>
<dbReference type="EMBL" id="MU863631">
    <property type="protein sequence ID" value="KAK4102595.1"/>
    <property type="molecule type" value="Genomic_DNA"/>
</dbReference>
<organism evidence="8 9">
    <name type="scientific">Parathielavia hyrcaniae</name>
    <dbReference type="NCBI Taxonomy" id="113614"/>
    <lineage>
        <taxon>Eukaryota</taxon>
        <taxon>Fungi</taxon>
        <taxon>Dikarya</taxon>
        <taxon>Ascomycota</taxon>
        <taxon>Pezizomycotina</taxon>
        <taxon>Sordariomycetes</taxon>
        <taxon>Sordariomycetidae</taxon>
        <taxon>Sordariales</taxon>
        <taxon>Chaetomiaceae</taxon>
        <taxon>Parathielavia</taxon>
    </lineage>
</organism>
<dbReference type="InterPro" id="IPR006045">
    <property type="entry name" value="Cupin_1"/>
</dbReference>
<dbReference type="CDD" id="cd02241">
    <property type="entry name" value="cupin_OxOx"/>
    <property type="match status" value="1"/>
</dbReference>
<dbReference type="GO" id="GO:0030145">
    <property type="term" value="F:manganese ion binding"/>
    <property type="evidence" value="ECO:0007669"/>
    <property type="project" value="InterPro"/>
</dbReference>
<dbReference type="Proteomes" id="UP001305647">
    <property type="component" value="Unassembled WGS sequence"/>
</dbReference>
<dbReference type="GO" id="GO:0005576">
    <property type="term" value="C:extracellular region"/>
    <property type="evidence" value="ECO:0007669"/>
    <property type="project" value="UniProtKB-SubCell"/>
</dbReference>
<dbReference type="SMART" id="SM00835">
    <property type="entry name" value="Cupin_1"/>
    <property type="match status" value="1"/>
</dbReference>
<evidence type="ECO:0000256" key="1">
    <source>
        <dbReference type="ARBA" id="ARBA00004613"/>
    </source>
</evidence>
<dbReference type="Pfam" id="PF00190">
    <property type="entry name" value="Cupin_1"/>
    <property type="match status" value="1"/>
</dbReference>
<keyword evidence="5" id="KW-0464">Manganese</keyword>
<keyword evidence="4" id="KW-0479">Metal-binding</keyword>
<dbReference type="AlphaFoldDB" id="A0AAN6T2E3"/>
<feature type="domain" description="Cupin type-1" evidence="7">
    <location>
        <begin position="40"/>
        <end position="199"/>
    </location>
</feature>
<evidence type="ECO:0000259" key="7">
    <source>
        <dbReference type="SMART" id="SM00835"/>
    </source>
</evidence>
<reference evidence="8" key="2">
    <citation type="submission" date="2023-05" db="EMBL/GenBank/DDBJ databases">
        <authorList>
            <consortium name="Lawrence Berkeley National Laboratory"/>
            <person name="Steindorff A."/>
            <person name="Hensen N."/>
            <person name="Bonometti L."/>
            <person name="Westerberg I."/>
            <person name="Brannstrom I.O."/>
            <person name="Guillou S."/>
            <person name="Cros-Aarteil S."/>
            <person name="Calhoun S."/>
            <person name="Haridas S."/>
            <person name="Kuo A."/>
            <person name="Mondo S."/>
            <person name="Pangilinan J."/>
            <person name="Riley R."/>
            <person name="Labutti K."/>
            <person name="Andreopoulos B."/>
            <person name="Lipzen A."/>
            <person name="Chen C."/>
            <person name="Yanf M."/>
            <person name="Daum C."/>
            <person name="Ng V."/>
            <person name="Clum A."/>
            <person name="Ohm R."/>
            <person name="Martin F."/>
            <person name="Silar P."/>
            <person name="Natvig D."/>
            <person name="Lalanne C."/>
            <person name="Gautier V."/>
            <person name="Ament-Velasquez S.L."/>
            <person name="Kruys A."/>
            <person name="Hutchinson M.I."/>
            <person name="Powell A.J."/>
            <person name="Barry K."/>
            <person name="Miller A.N."/>
            <person name="Grigoriev I.V."/>
            <person name="Debuchy R."/>
            <person name="Gladieux P."/>
            <person name="Thoren M.H."/>
            <person name="Johannesson H."/>
        </authorList>
    </citation>
    <scope>NUCLEOTIDE SEQUENCE</scope>
    <source>
        <strain evidence="8">CBS 757.83</strain>
    </source>
</reference>
<sequence length="222" mass="23585">MLSSFTNTAAILALASLVTAAPHLSLPAQLQLADTAIEKYPLLTKDKDFVFDFNNAPFPLANRKSFPALIGSDLAIAIAEIPACSMASLHIHPRSAEIFAVLSGRIYTEMIPESGVIVDPKTDPKPRVVRTELTAKQTTIFPMGSFHAQVNPDCTPALTIAAFSSDDPGAALVVPQTLIISDEFVTSSFGGGLSAEELARFRAAVPQGAIFEVEACKKRCGL</sequence>